<evidence type="ECO:0000256" key="4">
    <source>
        <dbReference type="SAM" id="MobiDB-lite"/>
    </source>
</evidence>
<dbReference type="Gene3D" id="1.25.40.20">
    <property type="entry name" value="Ankyrin repeat-containing domain"/>
    <property type="match status" value="2"/>
</dbReference>
<proteinExistence type="predicted"/>
<evidence type="ECO:0000313" key="6">
    <source>
        <dbReference type="Proteomes" id="UP000032430"/>
    </source>
</evidence>
<name>A0A098G0T2_9GAMM</name>
<dbReference type="InterPro" id="IPR002110">
    <property type="entry name" value="Ankyrin_rpt"/>
</dbReference>
<keyword evidence="6" id="KW-1185">Reference proteome</keyword>
<feature type="region of interest" description="Disordered" evidence="4">
    <location>
        <begin position="287"/>
        <end position="311"/>
    </location>
</feature>
<evidence type="ECO:0000256" key="3">
    <source>
        <dbReference type="PROSITE-ProRule" id="PRU00023"/>
    </source>
</evidence>
<dbReference type="PANTHER" id="PTHR24198:SF165">
    <property type="entry name" value="ANKYRIN REPEAT-CONTAINING PROTEIN-RELATED"/>
    <property type="match status" value="1"/>
</dbReference>
<feature type="repeat" description="ANK" evidence="3">
    <location>
        <begin position="561"/>
        <end position="593"/>
    </location>
</feature>
<gene>
    <name evidence="5" type="ORF">LFA_0620</name>
</gene>
<evidence type="ECO:0000313" key="5">
    <source>
        <dbReference type="EMBL" id="CEG56073.1"/>
    </source>
</evidence>
<protein>
    <submittedName>
        <fullName evidence="5">Uncharacterized protein</fullName>
    </submittedName>
</protein>
<keyword evidence="2 3" id="KW-0040">ANK repeat</keyword>
<sequence length="715" mass="80977">MKCSLPINIKTNQVLNMKNSLYWLIDKCYDFMKSEFILFPRTSLSNENYYMLVPRNRDRSKISTEMGELTAIGYHITVYDQIRKDVKNSTFHITISLIDENKNSYVARIYYKDFGKYLFSTIKDREHNLVDIGPQDNLLKFGDDNIALFVTMILDLKKDYDERYQLLADGAIQLNGALSNITNPPLLRKKLLDYKKGLQDIISHIESGTLFNQEHSGELAIYKGFLSDTEHELREMEAKTSHRKEVQKAEKNSKVVTIKQTELSQVTKTSQPGLSVLADSEAIMAQSETVKETTRPGPSSQKSEGSKQKTKLVSTGVKINELNKELVAILGSKDIGVLEQVSREYELQNKKLALLENDSGTKSNKKSEGQLLDTVIRCNQLRKKINGMVLNAFNDETAYKKLDRQSMRSLLQQCDLKTEVLVKLAVESNRVQALQLLMQLRKDINLGIKTKEEKQYLLEIAYKKGHFEMFKFLLDHKVSPNILCTNKKPILFSACMDGRAKEMEALLEAKANPLALEPTGFAPLGALLMRTQKQLINIPMANVFLAYAPQAMDQLQGMKGGESTALAYACQENMADVAELLLRFGADPNKVRHDGHTPLGVCAYKDNFELFKYVVENSTVPIGEALSNALDFAVLFDKQHFIEYIMGYSEKHQLNLSVPMVDEATKRVEKQKHSYATVISTGTNITSFFFRSLYSDDSDDSDDENLPSIIIEMGK</sequence>
<dbReference type="PANTHER" id="PTHR24198">
    <property type="entry name" value="ANKYRIN REPEAT AND PROTEIN KINASE DOMAIN-CONTAINING PROTEIN"/>
    <property type="match status" value="1"/>
</dbReference>
<dbReference type="SMART" id="SM00248">
    <property type="entry name" value="ANK"/>
    <property type="match status" value="5"/>
</dbReference>
<dbReference type="PROSITE" id="PS50088">
    <property type="entry name" value="ANK_REPEAT"/>
    <property type="match status" value="1"/>
</dbReference>
<dbReference type="SUPFAM" id="SSF48403">
    <property type="entry name" value="Ankyrin repeat"/>
    <property type="match status" value="1"/>
</dbReference>
<dbReference type="Proteomes" id="UP000032430">
    <property type="component" value="Chromosome I"/>
</dbReference>
<dbReference type="KEGG" id="lfa:LFA_0620"/>
<keyword evidence="1" id="KW-0677">Repeat</keyword>
<dbReference type="InterPro" id="IPR036770">
    <property type="entry name" value="Ankyrin_rpt-contain_sf"/>
</dbReference>
<evidence type="ECO:0000256" key="2">
    <source>
        <dbReference type="ARBA" id="ARBA00023043"/>
    </source>
</evidence>
<evidence type="ECO:0000256" key="1">
    <source>
        <dbReference type="ARBA" id="ARBA00022737"/>
    </source>
</evidence>
<dbReference type="AlphaFoldDB" id="A0A098G0T2"/>
<dbReference type="STRING" id="1212491.LFA_0620"/>
<organism evidence="5 6">
    <name type="scientific">Legionella fallonii LLAP-10</name>
    <dbReference type="NCBI Taxonomy" id="1212491"/>
    <lineage>
        <taxon>Bacteria</taxon>
        <taxon>Pseudomonadati</taxon>
        <taxon>Pseudomonadota</taxon>
        <taxon>Gammaproteobacteria</taxon>
        <taxon>Legionellales</taxon>
        <taxon>Legionellaceae</taxon>
        <taxon>Legionella</taxon>
    </lineage>
</organism>
<accession>A0A098G0T2</accession>
<dbReference type="OrthoDB" id="6147687at2"/>
<reference evidence="6" key="1">
    <citation type="submission" date="2014-09" db="EMBL/GenBank/DDBJ databases">
        <authorList>
            <person name="Gomez-Valero L."/>
        </authorList>
    </citation>
    <scope>NUCLEOTIDE SEQUENCE [LARGE SCALE GENOMIC DNA]</scope>
    <source>
        <strain evidence="6">ATCC700992</strain>
    </source>
</reference>
<dbReference type="EMBL" id="LN614827">
    <property type="protein sequence ID" value="CEG56073.1"/>
    <property type="molecule type" value="Genomic_DNA"/>
</dbReference>
<dbReference type="HOGENOM" id="CLU_386259_0_0_6"/>
<dbReference type="Pfam" id="PF12796">
    <property type="entry name" value="Ank_2"/>
    <property type="match status" value="2"/>
</dbReference>